<dbReference type="InterPro" id="IPR021731">
    <property type="entry name" value="AMIN_dom"/>
</dbReference>
<evidence type="ECO:0000256" key="6">
    <source>
        <dbReference type="ARBA" id="ARBA00023004"/>
    </source>
</evidence>
<keyword evidence="5 11" id="KW-0812">Transmembrane</keyword>
<accession>A0A2A2TK64</accession>
<reference evidence="17 18" key="1">
    <citation type="submission" date="2017-08" db="EMBL/GenBank/DDBJ databases">
        <title>Draft genome sequence of filamentous cyanobacterium Calothrix elsteri CCALA 953.</title>
        <authorList>
            <person name="Gagunashvili A.N."/>
            <person name="Elster J."/>
            <person name="Andresson O.S."/>
        </authorList>
    </citation>
    <scope>NUCLEOTIDE SEQUENCE [LARGE SCALE GENOMIC DNA]</scope>
    <source>
        <strain evidence="17 18">CCALA 953</strain>
    </source>
</reference>
<keyword evidence="13" id="KW-1133">Transmembrane helix</keyword>
<dbReference type="CDD" id="cd01347">
    <property type="entry name" value="ligand_gated_channel"/>
    <property type="match status" value="1"/>
</dbReference>
<evidence type="ECO:0000256" key="7">
    <source>
        <dbReference type="ARBA" id="ARBA00023065"/>
    </source>
</evidence>
<dbReference type="GO" id="GO:0009279">
    <property type="term" value="C:cell outer membrane"/>
    <property type="evidence" value="ECO:0007669"/>
    <property type="project" value="UniProtKB-SubCell"/>
</dbReference>
<evidence type="ECO:0000259" key="14">
    <source>
        <dbReference type="Pfam" id="PF00593"/>
    </source>
</evidence>
<dbReference type="Pfam" id="PF11741">
    <property type="entry name" value="AMIN"/>
    <property type="match status" value="1"/>
</dbReference>
<dbReference type="AlphaFoldDB" id="A0A2A2TK64"/>
<dbReference type="GO" id="GO:0006826">
    <property type="term" value="P:iron ion transport"/>
    <property type="evidence" value="ECO:0007669"/>
    <property type="project" value="UniProtKB-KW"/>
</dbReference>
<evidence type="ECO:0000259" key="15">
    <source>
        <dbReference type="Pfam" id="PF07715"/>
    </source>
</evidence>
<keyword evidence="9 11" id="KW-0472">Membrane</keyword>
<comment type="subcellular location">
    <subcellularLocation>
        <location evidence="1 11">Cell outer membrane</location>
        <topology evidence="1 11">Multi-pass membrane protein</topology>
    </subcellularLocation>
</comment>
<feature type="domain" description="TonB-dependent receptor-like beta-barrel" evidence="14">
    <location>
        <begin position="420"/>
        <end position="829"/>
    </location>
</feature>
<evidence type="ECO:0000256" key="3">
    <source>
        <dbReference type="ARBA" id="ARBA00022452"/>
    </source>
</evidence>
<keyword evidence="17" id="KW-0675">Receptor</keyword>
<dbReference type="Proteomes" id="UP000218238">
    <property type="component" value="Unassembled WGS sequence"/>
</dbReference>
<evidence type="ECO:0000313" key="18">
    <source>
        <dbReference type="Proteomes" id="UP000218238"/>
    </source>
</evidence>
<dbReference type="PROSITE" id="PS52016">
    <property type="entry name" value="TONB_DEPENDENT_REC_3"/>
    <property type="match status" value="1"/>
</dbReference>
<comment type="caution">
    <text evidence="17">The sequence shown here is derived from an EMBL/GenBank/DDBJ whole genome shotgun (WGS) entry which is preliminary data.</text>
</comment>
<organism evidence="17 18">
    <name type="scientific">Brunnivagina elsteri CCALA 953</name>
    <dbReference type="NCBI Taxonomy" id="987040"/>
    <lineage>
        <taxon>Bacteria</taxon>
        <taxon>Bacillati</taxon>
        <taxon>Cyanobacteriota</taxon>
        <taxon>Cyanophyceae</taxon>
        <taxon>Nostocales</taxon>
        <taxon>Calotrichaceae</taxon>
        <taxon>Brunnivagina</taxon>
    </lineage>
</organism>
<evidence type="ECO:0000256" key="5">
    <source>
        <dbReference type="ARBA" id="ARBA00022692"/>
    </source>
</evidence>
<dbReference type="InterPro" id="IPR000531">
    <property type="entry name" value="Beta-barrel_TonB"/>
</dbReference>
<protein>
    <submittedName>
        <fullName evidence="17">TonB-dependent receptor</fullName>
    </submittedName>
</protein>
<keyword evidence="8 12" id="KW-0798">TonB box</keyword>
<dbReference type="Gene3D" id="2.40.170.20">
    <property type="entry name" value="TonB-dependent receptor, beta-barrel domain"/>
    <property type="match status" value="1"/>
</dbReference>
<dbReference type="InterPro" id="IPR039426">
    <property type="entry name" value="TonB-dep_rcpt-like"/>
</dbReference>
<proteinExistence type="inferred from homology"/>
<comment type="similarity">
    <text evidence="11 12">Belongs to the TonB-dependent receptor family.</text>
</comment>
<dbReference type="PANTHER" id="PTHR32552:SF81">
    <property type="entry name" value="TONB-DEPENDENT OUTER MEMBRANE RECEPTOR"/>
    <property type="match status" value="1"/>
</dbReference>
<evidence type="ECO:0000256" key="11">
    <source>
        <dbReference type="PROSITE-ProRule" id="PRU01360"/>
    </source>
</evidence>
<evidence type="ECO:0000256" key="12">
    <source>
        <dbReference type="RuleBase" id="RU003357"/>
    </source>
</evidence>
<keyword evidence="2 11" id="KW-0813">Transport</keyword>
<evidence type="ECO:0000256" key="10">
    <source>
        <dbReference type="ARBA" id="ARBA00023237"/>
    </source>
</evidence>
<keyword evidence="10 11" id="KW-0998">Cell outer membrane</keyword>
<evidence type="ECO:0000256" key="9">
    <source>
        <dbReference type="ARBA" id="ARBA00023136"/>
    </source>
</evidence>
<evidence type="ECO:0000259" key="16">
    <source>
        <dbReference type="Pfam" id="PF11741"/>
    </source>
</evidence>
<keyword evidence="3 11" id="KW-1134">Transmembrane beta strand</keyword>
<feature type="domain" description="TonB-dependent receptor plug" evidence="15">
    <location>
        <begin position="223"/>
        <end position="332"/>
    </location>
</feature>
<dbReference type="PANTHER" id="PTHR32552">
    <property type="entry name" value="FERRICHROME IRON RECEPTOR-RELATED"/>
    <property type="match status" value="1"/>
</dbReference>
<dbReference type="InterPro" id="IPR012910">
    <property type="entry name" value="Plug_dom"/>
</dbReference>
<keyword evidence="7" id="KW-0406">Ion transport</keyword>
<evidence type="ECO:0000313" key="17">
    <source>
        <dbReference type="EMBL" id="PAX56517.1"/>
    </source>
</evidence>
<dbReference type="InterPro" id="IPR036942">
    <property type="entry name" value="Beta-barrel_TonB_sf"/>
</dbReference>
<dbReference type="SUPFAM" id="SSF56935">
    <property type="entry name" value="Porins"/>
    <property type="match status" value="1"/>
</dbReference>
<dbReference type="Pfam" id="PF07715">
    <property type="entry name" value="Plug"/>
    <property type="match status" value="1"/>
</dbReference>
<keyword evidence="4" id="KW-0410">Iron transport</keyword>
<evidence type="ECO:0000256" key="4">
    <source>
        <dbReference type="ARBA" id="ARBA00022496"/>
    </source>
</evidence>
<keyword evidence="6" id="KW-0408">Iron</keyword>
<name>A0A2A2TK64_9CYAN</name>
<evidence type="ECO:0000256" key="2">
    <source>
        <dbReference type="ARBA" id="ARBA00022448"/>
    </source>
</evidence>
<feature type="domain" description="AMIN" evidence="16">
    <location>
        <begin position="105"/>
        <end position="202"/>
    </location>
</feature>
<evidence type="ECO:0000256" key="1">
    <source>
        <dbReference type="ARBA" id="ARBA00004571"/>
    </source>
</evidence>
<evidence type="ECO:0000256" key="8">
    <source>
        <dbReference type="ARBA" id="ARBA00023077"/>
    </source>
</evidence>
<dbReference type="Pfam" id="PF00593">
    <property type="entry name" value="TonB_dep_Rec_b-barrel"/>
    <property type="match status" value="1"/>
</dbReference>
<keyword evidence="18" id="KW-1185">Reference proteome</keyword>
<dbReference type="EMBL" id="NTFS01000087">
    <property type="protein sequence ID" value="PAX56517.1"/>
    <property type="molecule type" value="Genomic_DNA"/>
</dbReference>
<dbReference type="RefSeq" id="WP_095721604.1">
    <property type="nucleotide sequence ID" value="NZ_NTFS01000087.1"/>
</dbReference>
<evidence type="ECO:0000256" key="13">
    <source>
        <dbReference type="SAM" id="Phobius"/>
    </source>
</evidence>
<feature type="transmembrane region" description="Helical" evidence="13">
    <location>
        <begin position="5"/>
        <end position="23"/>
    </location>
</feature>
<dbReference type="OrthoDB" id="473897at2"/>
<sequence>MKFNYFVYISVPIGIVSTIYLLTSQSVSAETNQTSSEKIVNDTSLNFVARNSSANLPLTSHQQTSVENIPQLNDLQLPSTIAQDLLVQSEQTSENNPVNTQITAVKIKQTPDGVEIILETPNGTLQVTDTINDGNTYIANINNAVLALPSGKGFRADKPADGIASITVTQIESNNKVRVMVTGSSSLPNAQVRNTVNGLTLSLSPPEADIELTVTAQKRPEDAQDVPFSFTLIPRQQIEDSQIDSLIDIANQTPNFNFFPTSAGGTEFSYYSIRGLNNQNFLTAQDSVAFYIDDVPVDYNGFLDLALTDLERVEVLRGPQSTLYGRNSSGGVVNIISREATPKPEVKFAVGYGKYDSRELQFSFNDALVDDKLALRISGFSKSQDGFIENLATGNTIGERSRIAAKAQLLWTPTPDLKVSFNSYNTFTDDGNPTYNRGDASEPFKVNLQVEGFNKLSTNTQSLKIGYNGDAFRATSITARRFTTQENIVPGDTGVQYIDGINSTLWTQELRLQSPETADRFQWLLGAYYESRDFIVDDARTEFFGFGTFRRTGDDTRQTYAVFGQVDYKPIDPLTVFAGLRYESSTTYSDSTYESVAANGSLTPLRPAFKDEKASSDEFIPRFGLKYQFNPNLMAYATIAKGYRPSGLNYRANSESTLRFGEEKTWSYEVGLKSAWLDNRLLANLSIFHNDVNNYQALQFDQSGFFGRVSNVDLKATGVEFELNAKLTKGLDLIASIGYVDSRYKNYLNTDTGVDLSDNRVPLAPQFTYNLAAQYRSPGGIFARAELRGYGLTYFDDENQIKQEPYAVVNARIGYEWEKTGVYLYGNNLFDTRYITSGFLFPPPVGTVGFGDPFTFGVQFKTSL</sequence>
<gene>
    <name evidence="17" type="ORF">CK510_10250</name>
</gene>